<evidence type="ECO:0000313" key="3">
    <source>
        <dbReference type="EMBL" id="QRH02747.1"/>
    </source>
</evidence>
<name>A0ABX7G5W0_9GAMM</name>
<keyword evidence="4" id="KW-1185">Reference proteome</keyword>
<evidence type="ECO:0000313" key="4">
    <source>
        <dbReference type="Proteomes" id="UP000596252"/>
    </source>
</evidence>
<sequence>MSFTPDNESTETAKKGSDTPKMSTSNWWCSVFKNLLTGKGFSGKIFILLLLLFLLTFAGSLLTSKHDSVAIAQGFGHFSQVTLMPRQR</sequence>
<feature type="region of interest" description="Disordered" evidence="1">
    <location>
        <begin position="1"/>
        <end position="25"/>
    </location>
</feature>
<protein>
    <submittedName>
        <fullName evidence="3">Uncharacterized protein</fullName>
    </submittedName>
</protein>
<keyword evidence="2" id="KW-0472">Membrane</keyword>
<evidence type="ECO:0000256" key="1">
    <source>
        <dbReference type="SAM" id="MobiDB-lite"/>
    </source>
</evidence>
<dbReference type="Proteomes" id="UP000596252">
    <property type="component" value="Chromosome"/>
</dbReference>
<organism evidence="3 4">
    <name type="scientific">Shewanella litorisediminis</name>
    <dbReference type="NCBI Taxonomy" id="1173586"/>
    <lineage>
        <taxon>Bacteria</taxon>
        <taxon>Pseudomonadati</taxon>
        <taxon>Pseudomonadota</taxon>
        <taxon>Gammaproteobacteria</taxon>
        <taxon>Alteromonadales</taxon>
        <taxon>Shewanellaceae</taxon>
        <taxon>Shewanella</taxon>
    </lineage>
</organism>
<dbReference type="RefSeq" id="WP_203326335.1">
    <property type="nucleotide sequence ID" value="NZ_CP069213.1"/>
</dbReference>
<gene>
    <name evidence="3" type="ORF">JQC75_04815</name>
</gene>
<feature type="transmembrane region" description="Helical" evidence="2">
    <location>
        <begin position="45"/>
        <end position="63"/>
    </location>
</feature>
<proteinExistence type="predicted"/>
<keyword evidence="2" id="KW-1133">Transmembrane helix</keyword>
<keyword evidence="2" id="KW-0812">Transmembrane</keyword>
<accession>A0ABX7G5W0</accession>
<dbReference type="EMBL" id="CP069213">
    <property type="protein sequence ID" value="QRH02747.1"/>
    <property type="molecule type" value="Genomic_DNA"/>
</dbReference>
<reference evidence="3 4" key="1">
    <citation type="journal article" date="2012" name="Antonie Van Leeuwenhoek">
        <title>Shewanella litorisediminis sp. nov., a gammaproteobacterium isolated from a tidal flat sediment.</title>
        <authorList>
            <person name="Lee M.H."/>
            <person name="Yoon J.H."/>
        </authorList>
    </citation>
    <scope>NUCLEOTIDE SEQUENCE [LARGE SCALE GENOMIC DNA]</scope>
    <source>
        <strain evidence="3 4">SMK1-12</strain>
    </source>
</reference>
<evidence type="ECO:0000256" key="2">
    <source>
        <dbReference type="SAM" id="Phobius"/>
    </source>
</evidence>